<comment type="caution">
    <text evidence="1">The sequence shown here is derived from an EMBL/GenBank/DDBJ whole genome shotgun (WGS) entry which is preliminary data.</text>
</comment>
<dbReference type="EMBL" id="PHJU02000046">
    <property type="protein sequence ID" value="PQL79503.1"/>
    <property type="molecule type" value="Genomic_DNA"/>
</dbReference>
<name>A0A9P2VB58_ACIBA</name>
<dbReference type="RefSeq" id="WP_001161763.1">
    <property type="nucleotide sequence ID" value="NZ_CAXNYO010000010.1"/>
</dbReference>
<sequence length="297" mass="34378">MQGLLAPFVLCLDCNNFLNFSTSNILDFIQKKTMKCESCQNDINWFETVKNGIFDNFMKNAALGFIGCKSSILNFTMEPNTTFELNFENYGIPQNAEILYINYTPQDGNLFPVEMHGNTSTLRFKKNKVLIYPIPSFEPEAKSTIVNVLVSWFLPSDFDDAFINLFEAFEEYIHGNYLGVIIPANVAIETTIYRLMNEFLKEFSSNKKVEEFLTNNATYGYQLSILLPMFLSFKGMEEISDQIIGNLNRLRKLRNEYAHNGKIKKIPSQIEIAEILTSCLFVFHYIKYLHQINYKYS</sequence>
<evidence type="ECO:0000313" key="2">
    <source>
        <dbReference type="Proteomes" id="UP000233757"/>
    </source>
</evidence>
<dbReference type="AlphaFoldDB" id="A0A9P2VB58"/>
<accession>A0A9P2VB58</accession>
<evidence type="ECO:0000313" key="1">
    <source>
        <dbReference type="EMBL" id="PQL79503.1"/>
    </source>
</evidence>
<gene>
    <name evidence="1" type="ORF">CV954_019575</name>
</gene>
<proteinExistence type="predicted"/>
<reference evidence="1 2" key="1">
    <citation type="submission" date="2018-02" db="EMBL/GenBank/DDBJ databases">
        <title>Acinetobacter baumanii whole genome sequence.</title>
        <authorList>
            <person name="Qasim Z.J."/>
        </authorList>
    </citation>
    <scope>NUCLEOTIDE SEQUENCE [LARGE SCALE GENOMIC DNA]</scope>
    <source>
        <strain evidence="1 2">ZQ8</strain>
    </source>
</reference>
<dbReference type="Proteomes" id="UP000233757">
    <property type="component" value="Unassembled WGS sequence"/>
</dbReference>
<protein>
    <submittedName>
        <fullName evidence="1">Uncharacterized protein</fullName>
    </submittedName>
</protein>
<organism evidence="1 2">
    <name type="scientific">Acinetobacter baumannii</name>
    <dbReference type="NCBI Taxonomy" id="470"/>
    <lineage>
        <taxon>Bacteria</taxon>
        <taxon>Pseudomonadati</taxon>
        <taxon>Pseudomonadota</taxon>
        <taxon>Gammaproteobacteria</taxon>
        <taxon>Moraxellales</taxon>
        <taxon>Moraxellaceae</taxon>
        <taxon>Acinetobacter</taxon>
        <taxon>Acinetobacter calcoaceticus/baumannii complex</taxon>
    </lineage>
</organism>